<gene>
    <name evidence="2" type="ORF">GCM10010918_13970</name>
</gene>
<name>A0A917GYS2_9BACL</name>
<keyword evidence="3" id="KW-1185">Reference proteome</keyword>
<keyword evidence="1" id="KW-0812">Transmembrane</keyword>
<keyword evidence="1" id="KW-0472">Membrane</keyword>
<proteinExistence type="predicted"/>
<evidence type="ECO:0000313" key="3">
    <source>
        <dbReference type="Proteomes" id="UP000600247"/>
    </source>
</evidence>
<dbReference type="Proteomes" id="UP000600247">
    <property type="component" value="Unassembled WGS sequence"/>
</dbReference>
<reference evidence="2 3" key="1">
    <citation type="journal article" date="2014" name="Int. J. Syst. Evol. Microbiol.">
        <title>Complete genome sequence of Corynebacterium casei LMG S-19264T (=DSM 44701T), isolated from a smear-ripened cheese.</title>
        <authorList>
            <consortium name="US DOE Joint Genome Institute (JGI-PGF)"/>
            <person name="Walter F."/>
            <person name="Albersmeier A."/>
            <person name="Kalinowski J."/>
            <person name="Ruckert C."/>
        </authorList>
    </citation>
    <scope>NUCLEOTIDE SEQUENCE [LARGE SCALE GENOMIC DNA]</scope>
    <source>
        <strain evidence="2 3">CGMCC 1.15286</strain>
    </source>
</reference>
<accession>A0A917GYS2</accession>
<dbReference type="AlphaFoldDB" id="A0A917GYS2"/>
<sequence length="141" mass="16221">MKWLLAIVFYHIVMIPVVIMTILLPFILYKDIKTILINEVPVSNGMDAVLAMFSFFIYLAVRSKFLGKPYRKITILLPLLQMLIYTNGALVIGIVILNKWANDGLYSKGWAIVFACLAIVAIRLLMSLFYRKFPIVQTDYR</sequence>
<evidence type="ECO:0000256" key="1">
    <source>
        <dbReference type="SAM" id="Phobius"/>
    </source>
</evidence>
<feature type="transmembrane region" description="Helical" evidence="1">
    <location>
        <begin position="109"/>
        <end position="130"/>
    </location>
</feature>
<dbReference type="EMBL" id="BMHY01000002">
    <property type="protein sequence ID" value="GGG61628.1"/>
    <property type="molecule type" value="Genomic_DNA"/>
</dbReference>
<dbReference type="RefSeq" id="WP_188888212.1">
    <property type="nucleotide sequence ID" value="NZ_BMHY01000002.1"/>
</dbReference>
<protein>
    <submittedName>
        <fullName evidence="2">Uncharacterized protein</fullName>
    </submittedName>
</protein>
<feature type="transmembrane region" description="Helical" evidence="1">
    <location>
        <begin position="41"/>
        <end position="61"/>
    </location>
</feature>
<keyword evidence="1" id="KW-1133">Transmembrane helix</keyword>
<organism evidence="2 3">
    <name type="scientific">Paenibacillus radicis</name>
    <name type="common">ex Gao et al. 2016</name>
    <dbReference type="NCBI Taxonomy" id="1737354"/>
    <lineage>
        <taxon>Bacteria</taxon>
        <taxon>Bacillati</taxon>
        <taxon>Bacillota</taxon>
        <taxon>Bacilli</taxon>
        <taxon>Bacillales</taxon>
        <taxon>Paenibacillaceae</taxon>
        <taxon>Paenibacillus</taxon>
    </lineage>
</organism>
<comment type="caution">
    <text evidence="2">The sequence shown here is derived from an EMBL/GenBank/DDBJ whole genome shotgun (WGS) entry which is preliminary data.</text>
</comment>
<evidence type="ECO:0000313" key="2">
    <source>
        <dbReference type="EMBL" id="GGG61628.1"/>
    </source>
</evidence>
<feature type="transmembrane region" description="Helical" evidence="1">
    <location>
        <begin position="7"/>
        <end position="29"/>
    </location>
</feature>
<feature type="transmembrane region" description="Helical" evidence="1">
    <location>
        <begin position="73"/>
        <end position="97"/>
    </location>
</feature>